<dbReference type="AlphaFoldDB" id="A0A2P4ZEG6"/>
<dbReference type="EMBL" id="JPDN02000035">
    <property type="protein sequence ID" value="PON22687.1"/>
    <property type="molecule type" value="Genomic_DNA"/>
</dbReference>
<gene>
    <name evidence="1" type="ORF">TGAM01_v208373</name>
</gene>
<evidence type="ECO:0000313" key="1">
    <source>
        <dbReference type="EMBL" id="PON22687.1"/>
    </source>
</evidence>
<dbReference type="RefSeq" id="XP_024404924.1">
    <property type="nucleotide sequence ID" value="XM_024550316.1"/>
</dbReference>
<keyword evidence="2" id="KW-1185">Reference proteome</keyword>
<sequence length="113" mass="12589">LFPSSLSSPILPSLKFGQTPVLASDISELYKLWRAAADAGGGLHYAALPSNSTALRRLTLLQIVWSCRIRSVPCNVVIRRREPQWFAWRSTRRWSTAATCISISTCATIQRLT</sequence>
<dbReference type="Proteomes" id="UP000054821">
    <property type="component" value="Unassembled WGS sequence"/>
</dbReference>
<evidence type="ECO:0000313" key="2">
    <source>
        <dbReference type="Proteomes" id="UP000054821"/>
    </source>
</evidence>
<name>A0A2P4ZEG6_9HYPO</name>
<dbReference type="GeneID" id="36347769"/>
<feature type="non-terminal residue" evidence="1">
    <location>
        <position position="1"/>
    </location>
</feature>
<accession>A0A2P4ZEG6</accession>
<reference evidence="1 2" key="1">
    <citation type="journal article" date="2016" name="Genome Announc.">
        <title>Draft Whole-Genome Sequence of Trichoderma gamsii T6085, a Promising Biocontrol Agent of Fusarium Head Blight on Wheat.</title>
        <authorList>
            <person name="Baroncelli R."/>
            <person name="Zapparata A."/>
            <person name="Piaggeschi G."/>
            <person name="Sarrocco S."/>
            <person name="Vannacci G."/>
        </authorList>
    </citation>
    <scope>NUCLEOTIDE SEQUENCE [LARGE SCALE GENOMIC DNA]</scope>
    <source>
        <strain evidence="1 2">T6085</strain>
    </source>
</reference>
<proteinExistence type="predicted"/>
<organism evidence="1 2">
    <name type="scientific">Trichoderma gamsii</name>
    <dbReference type="NCBI Taxonomy" id="398673"/>
    <lineage>
        <taxon>Eukaryota</taxon>
        <taxon>Fungi</taxon>
        <taxon>Dikarya</taxon>
        <taxon>Ascomycota</taxon>
        <taxon>Pezizomycotina</taxon>
        <taxon>Sordariomycetes</taxon>
        <taxon>Hypocreomycetidae</taxon>
        <taxon>Hypocreales</taxon>
        <taxon>Hypocreaceae</taxon>
        <taxon>Trichoderma</taxon>
    </lineage>
</organism>
<comment type="caution">
    <text evidence="1">The sequence shown here is derived from an EMBL/GenBank/DDBJ whole genome shotgun (WGS) entry which is preliminary data.</text>
</comment>
<protein>
    <submittedName>
        <fullName evidence="1">Uncharacterized protein</fullName>
    </submittedName>
</protein>